<dbReference type="GO" id="GO:0051017">
    <property type="term" value="P:actin filament bundle assembly"/>
    <property type="evidence" value="ECO:0007669"/>
    <property type="project" value="TreeGrafter"/>
</dbReference>
<feature type="region of interest" description="Disordered" evidence="4">
    <location>
        <begin position="1"/>
        <end position="20"/>
    </location>
</feature>
<dbReference type="Gene3D" id="1.25.40.20">
    <property type="entry name" value="Ankyrin repeat-containing domain"/>
    <property type="match status" value="1"/>
</dbReference>
<dbReference type="InterPro" id="IPR052420">
    <property type="entry name" value="Espin/Espin-like"/>
</dbReference>
<comment type="caution">
    <text evidence="5">The sequence shown here is derived from an EMBL/GenBank/DDBJ whole genome shotgun (WGS) entry which is preliminary data.</text>
</comment>
<evidence type="ECO:0000256" key="3">
    <source>
        <dbReference type="SAM" id="Coils"/>
    </source>
</evidence>
<feature type="compositionally biased region" description="Polar residues" evidence="4">
    <location>
        <begin position="92"/>
        <end position="111"/>
    </location>
</feature>
<evidence type="ECO:0000313" key="6">
    <source>
        <dbReference type="Proteomes" id="UP001054902"/>
    </source>
</evidence>
<dbReference type="GO" id="GO:0005737">
    <property type="term" value="C:cytoplasm"/>
    <property type="evidence" value="ECO:0007669"/>
    <property type="project" value="TreeGrafter"/>
</dbReference>
<evidence type="ECO:0000256" key="1">
    <source>
        <dbReference type="ARBA" id="ARBA00022737"/>
    </source>
</evidence>
<gene>
    <name evidence="5" type="ORF">CTEN210_05611</name>
</gene>
<feature type="region of interest" description="Disordered" evidence="4">
    <location>
        <begin position="28"/>
        <end position="58"/>
    </location>
</feature>
<dbReference type="EMBL" id="BLLK01000032">
    <property type="protein sequence ID" value="GFH49135.1"/>
    <property type="molecule type" value="Genomic_DNA"/>
</dbReference>
<dbReference type="InterPro" id="IPR036770">
    <property type="entry name" value="Ankyrin_rpt-contain_sf"/>
</dbReference>
<keyword evidence="1" id="KW-0677">Repeat</keyword>
<keyword evidence="3" id="KW-0175">Coiled coil</keyword>
<evidence type="ECO:0000313" key="5">
    <source>
        <dbReference type="EMBL" id="GFH49135.1"/>
    </source>
</evidence>
<reference evidence="5 6" key="1">
    <citation type="journal article" date="2021" name="Sci. Rep.">
        <title>The genome of the diatom Chaetoceros tenuissimus carries an ancient integrated fragment of an extant virus.</title>
        <authorList>
            <person name="Hongo Y."/>
            <person name="Kimura K."/>
            <person name="Takaki Y."/>
            <person name="Yoshida Y."/>
            <person name="Baba S."/>
            <person name="Kobayashi G."/>
            <person name="Nagasaki K."/>
            <person name="Hano T."/>
            <person name="Tomaru Y."/>
        </authorList>
    </citation>
    <scope>NUCLEOTIDE SEQUENCE [LARGE SCALE GENOMIC DNA]</scope>
    <source>
        <strain evidence="5 6">NIES-3715</strain>
    </source>
</reference>
<proteinExistence type="predicted"/>
<evidence type="ECO:0000256" key="2">
    <source>
        <dbReference type="ARBA" id="ARBA00023043"/>
    </source>
</evidence>
<dbReference type="Proteomes" id="UP001054902">
    <property type="component" value="Unassembled WGS sequence"/>
</dbReference>
<feature type="region of interest" description="Disordered" evidence="4">
    <location>
        <begin position="92"/>
        <end position="134"/>
    </location>
</feature>
<organism evidence="5 6">
    <name type="scientific">Chaetoceros tenuissimus</name>
    <dbReference type="NCBI Taxonomy" id="426638"/>
    <lineage>
        <taxon>Eukaryota</taxon>
        <taxon>Sar</taxon>
        <taxon>Stramenopiles</taxon>
        <taxon>Ochrophyta</taxon>
        <taxon>Bacillariophyta</taxon>
        <taxon>Coscinodiscophyceae</taxon>
        <taxon>Chaetocerotophycidae</taxon>
        <taxon>Chaetocerotales</taxon>
        <taxon>Chaetocerotaceae</taxon>
        <taxon>Chaetoceros</taxon>
    </lineage>
</organism>
<dbReference type="PANTHER" id="PTHR24153:SF8">
    <property type="entry name" value="FORKED, ISOFORM F"/>
    <property type="match status" value="1"/>
</dbReference>
<name>A0AAD3CQ71_9STRA</name>
<sequence>MEGEHLPYSNSQEERSEPARQYYYVDSTEEKDDQNASQIEEVKSFKSKSISMERPTDFDAEIEMMEEMERMRHNSLQKQESEDEDEVDLITNKRQMSKNRQIDSLSSNFHGISQDDEVEISSRPNSQSSERDSVISRKRIERGLFRSEGKVEEQEVNLITSRKQLSQARKMESLRVKKSIRELVSLIKDEKWEDVLAHLYDYEHDADSWIEETNKDGSIRWRSLPIHFACEHNPSFDVINELIRLYPASLETENYGGDLPIHVACREGVQKEILDLMMNLNPESLEKKDCEGRLPLHLALFKKTTDACTIQDILCYYEKAARTPDDFGLLPLHYACSKEATAASIEALLKVYPYAIEKVDDFDLLPIDRLLASKNSEKAKIRQLLSRDVSFWTQSMMSLIVDLSSKQAYVEQKEKEWQEKERQYEDMESELEKVKDENKLFAANERHWKKTWLKQKQVMKERYEKKLRQESARQELIKQEITGEKEMAEKKASDLRILIEELVNNLREKKDSAEETEEMRKDLKIRAYGLVKKVQVTEIENEQLRDDNEALKMEIFDLKMKMKKNDMFMNTTRATKKHFEVDSLFSAEKKDIFATDARSDETSKNEDVYECRRINDEKSF</sequence>
<keyword evidence="2" id="KW-0040">ANK repeat</keyword>
<accession>A0AAD3CQ71</accession>
<protein>
    <submittedName>
        <fullName evidence="5">Uncharacterized protein</fullName>
    </submittedName>
</protein>
<dbReference type="PANTHER" id="PTHR24153">
    <property type="entry name" value="ESPIN"/>
    <property type="match status" value="1"/>
</dbReference>
<dbReference type="AlphaFoldDB" id="A0AAD3CQ71"/>
<dbReference type="GO" id="GO:0051015">
    <property type="term" value="F:actin filament binding"/>
    <property type="evidence" value="ECO:0007669"/>
    <property type="project" value="TreeGrafter"/>
</dbReference>
<dbReference type="SUPFAM" id="SSF48403">
    <property type="entry name" value="Ankyrin repeat"/>
    <property type="match status" value="1"/>
</dbReference>
<feature type="coiled-coil region" evidence="3">
    <location>
        <begin position="410"/>
        <end position="561"/>
    </location>
</feature>
<evidence type="ECO:0000256" key="4">
    <source>
        <dbReference type="SAM" id="MobiDB-lite"/>
    </source>
</evidence>
<keyword evidence="6" id="KW-1185">Reference proteome</keyword>